<dbReference type="SMART" id="SM00338">
    <property type="entry name" value="BRLZ"/>
    <property type="match status" value="1"/>
</dbReference>
<feature type="compositionally biased region" description="Acidic residues" evidence="7">
    <location>
        <begin position="140"/>
        <end position="149"/>
    </location>
</feature>
<dbReference type="GO" id="GO:0000978">
    <property type="term" value="F:RNA polymerase II cis-regulatory region sequence-specific DNA binding"/>
    <property type="evidence" value="ECO:0007669"/>
    <property type="project" value="TreeGrafter"/>
</dbReference>
<dbReference type="Proteomes" id="UP000095300">
    <property type="component" value="Unassembled WGS sequence"/>
</dbReference>
<dbReference type="GO" id="GO:0005634">
    <property type="term" value="C:nucleus"/>
    <property type="evidence" value="ECO:0007669"/>
    <property type="project" value="UniProtKB-SubCell"/>
</dbReference>
<dbReference type="Pfam" id="PF00170">
    <property type="entry name" value="bZIP_1"/>
    <property type="match status" value="1"/>
</dbReference>
<feature type="compositionally biased region" description="Low complexity" evidence="7">
    <location>
        <begin position="273"/>
        <end position="283"/>
    </location>
</feature>
<evidence type="ECO:0000313" key="10">
    <source>
        <dbReference type="Proteomes" id="UP000095300"/>
    </source>
</evidence>
<organism evidence="9 10">
    <name type="scientific">Stomoxys calcitrans</name>
    <name type="common">Stable fly</name>
    <name type="synonym">Conops calcitrans</name>
    <dbReference type="NCBI Taxonomy" id="35570"/>
    <lineage>
        <taxon>Eukaryota</taxon>
        <taxon>Metazoa</taxon>
        <taxon>Ecdysozoa</taxon>
        <taxon>Arthropoda</taxon>
        <taxon>Hexapoda</taxon>
        <taxon>Insecta</taxon>
        <taxon>Pterygota</taxon>
        <taxon>Neoptera</taxon>
        <taxon>Endopterygota</taxon>
        <taxon>Diptera</taxon>
        <taxon>Brachycera</taxon>
        <taxon>Muscomorpha</taxon>
        <taxon>Muscoidea</taxon>
        <taxon>Muscidae</taxon>
        <taxon>Stomoxys</taxon>
    </lineage>
</organism>
<evidence type="ECO:0000256" key="4">
    <source>
        <dbReference type="ARBA" id="ARBA00023163"/>
    </source>
</evidence>
<keyword evidence="2" id="KW-0805">Transcription regulation</keyword>
<proteinExistence type="predicted"/>
<evidence type="ECO:0000313" key="9">
    <source>
        <dbReference type="EnsemblMetazoa" id="SCAU013630-PA"/>
    </source>
</evidence>
<feature type="region of interest" description="Disordered" evidence="7">
    <location>
        <begin position="273"/>
        <end position="293"/>
    </location>
</feature>
<dbReference type="PANTHER" id="PTHR23351">
    <property type="entry name" value="FOS TRANSCRIPTION FACTOR-RELATED"/>
    <property type="match status" value="1"/>
</dbReference>
<keyword evidence="6" id="KW-0175">Coiled coil</keyword>
<dbReference type="OrthoDB" id="2596881at2759"/>
<dbReference type="PANTHER" id="PTHR23351:SF24">
    <property type="entry name" value="ACTIVATING TRANSCRIPTION FACTOR 3-RELATED"/>
    <property type="match status" value="1"/>
</dbReference>
<keyword evidence="5" id="KW-0539">Nucleus</keyword>
<feature type="domain" description="BZIP" evidence="8">
    <location>
        <begin position="165"/>
        <end position="228"/>
    </location>
</feature>
<evidence type="ECO:0000256" key="2">
    <source>
        <dbReference type="ARBA" id="ARBA00023015"/>
    </source>
</evidence>
<evidence type="ECO:0000256" key="6">
    <source>
        <dbReference type="SAM" id="Coils"/>
    </source>
</evidence>
<feature type="region of interest" description="Disordered" evidence="7">
    <location>
        <begin position="118"/>
        <end position="176"/>
    </location>
</feature>
<gene>
    <name evidence="9" type="primary">106082849</name>
</gene>
<protein>
    <submittedName>
        <fullName evidence="9">BZIP domain-containing protein</fullName>
    </submittedName>
</protein>
<keyword evidence="10" id="KW-1185">Reference proteome</keyword>
<dbReference type="AlphaFoldDB" id="A0A1I8Q3S9"/>
<dbReference type="PROSITE" id="PS50217">
    <property type="entry name" value="BZIP"/>
    <property type="match status" value="1"/>
</dbReference>
<dbReference type="KEGG" id="scac:106082849"/>
<evidence type="ECO:0000256" key="1">
    <source>
        <dbReference type="ARBA" id="ARBA00004123"/>
    </source>
</evidence>
<dbReference type="PROSITE" id="PS00036">
    <property type="entry name" value="BZIP_BASIC"/>
    <property type="match status" value="1"/>
</dbReference>
<dbReference type="CDD" id="cd14722">
    <property type="entry name" value="bZIP_ATF3"/>
    <property type="match status" value="1"/>
</dbReference>
<reference evidence="9" key="1">
    <citation type="submission" date="2020-05" db="UniProtKB">
        <authorList>
            <consortium name="EnsemblMetazoa"/>
        </authorList>
    </citation>
    <scope>IDENTIFICATION</scope>
    <source>
        <strain evidence="9">USDA</strain>
    </source>
</reference>
<dbReference type="VEuPathDB" id="VectorBase:SCAU013630"/>
<evidence type="ECO:0000256" key="5">
    <source>
        <dbReference type="ARBA" id="ARBA00023242"/>
    </source>
</evidence>
<dbReference type="InterPro" id="IPR046347">
    <property type="entry name" value="bZIP_sf"/>
</dbReference>
<feature type="region of interest" description="Disordered" evidence="7">
    <location>
        <begin position="71"/>
        <end position="90"/>
    </location>
</feature>
<dbReference type="SUPFAM" id="SSF57959">
    <property type="entry name" value="Leucine zipper domain"/>
    <property type="match status" value="1"/>
</dbReference>
<dbReference type="InterPro" id="IPR000837">
    <property type="entry name" value="AP-1"/>
</dbReference>
<dbReference type="PRINTS" id="PR00042">
    <property type="entry name" value="LEUZIPPRFOS"/>
</dbReference>
<keyword evidence="3" id="KW-0238">DNA-binding</keyword>
<feature type="compositionally biased region" description="Polar residues" evidence="7">
    <location>
        <begin position="120"/>
        <end position="132"/>
    </location>
</feature>
<comment type="subcellular location">
    <subcellularLocation>
        <location evidence="1">Nucleus</location>
    </subcellularLocation>
</comment>
<dbReference type="GO" id="GO:0000981">
    <property type="term" value="F:DNA-binding transcription factor activity, RNA polymerase II-specific"/>
    <property type="evidence" value="ECO:0007669"/>
    <property type="project" value="TreeGrafter"/>
</dbReference>
<feature type="coiled-coil region" evidence="6">
    <location>
        <begin position="190"/>
        <end position="217"/>
    </location>
</feature>
<name>A0A1I8Q3S9_STOCA</name>
<dbReference type="EnsemblMetazoa" id="SCAU013630-RA">
    <property type="protein sequence ID" value="SCAU013630-PA"/>
    <property type="gene ID" value="SCAU013630"/>
</dbReference>
<evidence type="ECO:0000256" key="3">
    <source>
        <dbReference type="ARBA" id="ARBA00023125"/>
    </source>
</evidence>
<dbReference type="InterPro" id="IPR004827">
    <property type="entry name" value="bZIP"/>
</dbReference>
<evidence type="ECO:0000259" key="8">
    <source>
        <dbReference type="PROSITE" id="PS50217"/>
    </source>
</evidence>
<feature type="compositionally biased region" description="Low complexity" evidence="7">
    <location>
        <begin position="71"/>
        <end position="86"/>
    </location>
</feature>
<sequence length="590" mass="62988">MFNLNIPASSLLGVEGNGGLCSKPNTPEILNSLIAMTNPLDNYNFNGNNSSASTPASVTMRNFIANTQNISQDSCHSSSSSTPLDSPAATNFTPSVQQTCSQLIKAGLKLSIQSKRKLSTCDSSSGSEQPLSKCSRPNDDYDDTTDDDSELKTTIPNKGLTPEDEDRRRRRRERNKIAATKCRMKKRERTQNLIKEAEQLDHQNVDLKNQVRLMEIERRKLLDMLQAHEPSCVHQEGLCLPSKLLQSPAFKYLADLNLDDCVTVTTTNGTASSSVSIASSSNSQQPTPTRTVIPPMSTIKFSRSNGFKAAAAAAALTNPVSIVSQLPSLTQNSPLHHQATQLPNGYCKPSPTHQDLSYLNSPSQDSNMCIAGLQTQTHLTTTSTPTAHQNALSSSASSLVTGHTLADYIPNCDSGLGLSLAHTSTTCRTPISSNGGDSSALLASVASVASPLSCVSTPTTATEFVKNELVDSQSPYTTAQSAERFLFENNCDSFVDIKHAVNVHQSVNQNHGGPTLLQNTNGSSNLLDFTTTLMGGNGSGIVSFHDQISIKNDYLHEADLLAQLTGEAADFVDLDTGVAAAFMANGGCLA</sequence>
<evidence type="ECO:0000256" key="7">
    <source>
        <dbReference type="SAM" id="MobiDB-lite"/>
    </source>
</evidence>
<keyword evidence="4" id="KW-0804">Transcription</keyword>
<accession>A0A1I8Q3S9</accession>
<dbReference type="Gene3D" id="1.20.5.170">
    <property type="match status" value="1"/>
</dbReference>
<dbReference type="STRING" id="35570.A0A1I8Q3S9"/>